<dbReference type="Gene3D" id="3.40.50.1400">
    <property type="match status" value="2"/>
</dbReference>
<comment type="subcellular location">
    <subcellularLocation>
        <location evidence="9 10">Cytoplasm</location>
    </subcellularLocation>
</comment>
<protein>
    <recommendedName>
        <fullName evidence="9 10">Ferrochelatase</fullName>
        <ecNumber evidence="9 10">4.98.1.1</ecNumber>
    </recommendedName>
    <alternativeName>
        <fullName evidence="9">Heme synthase</fullName>
    </alternativeName>
    <alternativeName>
        <fullName evidence="9">Protoheme ferro-lyase</fullName>
    </alternativeName>
</protein>
<comment type="pathway">
    <text evidence="9 10">Porphyrin-containing compound metabolism; protoheme biosynthesis; protoheme from protoporphyrin-IX: step 1/1.</text>
</comment>
<dbReference type="GO" id="GO:0006783">
    <property type="term" value="P:heme biosynthetic process"/>
    <property type="evidence" value="ECO:0007669"/>
    <property type="project" value="UniProtKB-UniRule"/>
</dbReference>
<dbReference type="EC" id="4.98.1.1" evidence="9 10"/>
<accession>A0A1T4SDA2</accession>
<name>A0A1T4SDA2_9GAMM</name>
<evidence type="ECO:0000256" key="7">
    <source>
        <dbReference type="ARBA" id="ARBA00023244"/>
    </source>
</evidence>
<dbReference type="GO" id="GO:0004325">
    <property type="term" value="F:ferrochelatase activity"/>
    <property type="evidence" value="ECO:0007669"/>
    <property type="project" value="UniProtKB-UniRule"/>
</dbReference>
<feature type="binding site" evidence="9">
    <location>
        <position position="275"/>
    </location>
    <ligand>
        <name>Fe(2+)</name>
        <dbReference type="ChEBI" id="CHEBI:29033"/>
    </ligand>
</feature>
<sequence>MPMDINEKPDTAIVVVNLGTPDAPTAPAVRRYLDEFLSDRRVVSLPRWLWLPLLRGVILPLRAPKVAPKYASVWMEGGSPLAVHTRGLAVRMQEEFDGVRVLHAMRYGNPSLASVLAQLREDGVRRALVLPLYPQYSTTTTAAVGDVAARADGLQVRLLNDYHADAGWVEAVAASIRTHRERHGSGEHLLFSFHGLPQRVADAGDPYPRQCEASAAAIAAALGLSPEEWSLSYQSRFGRERWLEPATDATLDALAERGVRTLDVVAPGFAADCLETLEEVAIMLAEQFHERGGTLRYIPCLNDSPGHARALAAIARRELTAWS</sequence>
<dbReference type="PANTHER" id="PTHR11108">
    <property type="entry name" value="FERROCHELATASE"/>
    <property type="match status" value="1"/>
</dbReference>
<evidence type="ECO:0000256" key="4">
    <source>
        <dbReference type="ARBA" id="ARBA00023004"/>
    </source>
</evidence>
<evidence type="ECO:0000256" key="2">
    <source>
        <dbReference type="ARBA" id="ARBA00022490"/>
    </source>
</evidence>
<dbReference type="CDD" id="cd03411">
    <property type="entry name" value="Ferrochelatase_N"/>
    <property type="match status" value="1"/>
</dbReference>
<dbReference type="InterPro" id="IPR019772">
    <property type="entry name" value="Ferrochelatase_AS"/>
</dbReference>
<comment type="function">
    <text evidence="9 10">Catalyzes the ferrous insertion into protoporphyrin IX.</text>
</comment>
<evidence type="ECO:0000256" key="1">
    <source>
        <dbReference type="ARBA" id="ARBA00007718"/>
    </source>
</evidence>
<keyword evidence="2 9" id="KW-0963">Cytoplasm</keyword>
<evidence type="ECO:0000256" key="3">
    <source>
        <dbReference type="ARBA" id="ARBA00022723"/>
    </source>
</evidence>
<dbReference type="InterPro" id="IPR033644">
    <property type="entry name" value="Ferrochelatase_C"/>
</dbReference>
<dbReference type="UniPathway" id="UPA00252">
    <property type="reaction ID" value="UER00325"/>
</dbReference>
<organism evidence="11 12">
    <name type="scientific">Lysobacter spongiicola DSM 21749</name>
    <dbReference type="NCBI Taxonomy" id="1122188"/>
    <lineage>
        <taxon>Bacteria</taxon>
        <taxon>Pseudomonadati</taxon>
        <taxon>Pseudomonadota</taxon>
        <taxon>Gammaproteobacteria</taxon>
        <taxon>Lysobacterales</taxon>
        <taxon>Lysobacteraceae</taxon>
        <taxon>Novilysobacter</taxon>
    </lineage>
</organism>
<keyword evidence="3 9" id="KW-0479">Metal-binding</keyword>
<gene>
    <name evidence="9" type="primary">hemH</name>
    <name evidence="11" type="ORF">SAMN02745674_02767</name>
</gene>
<dbReference type="EMBL" id="FUXP01000016">
    <property type="protein sequence ID" value="SKA26209.1"/>
    <property type="molecule type" value="Genomic_DNA"/>
</dbReference>
<comment type="similarity">
    <text evidence="1 9 10">Belongs to the ferrochelatase family.</text>
</comment>
<evidence type="ECO:0000256" key="6">
    <source>
        <dbReference type="ARBA" id="ARBA00023239"/>
    </source>
</evidence>
<comment type="catalytic activity">
    <reaction evidence="9 10">
        <text>heme b + 2 H(+) = protoporphyrin IX + Fe(2+)</text>
        <dbReference type="Rhea" id="RHEA:22584"/>
        <dbReference type="ChEBI" id="CHEBI:15378"/>
        <dbReference type="ChEBI" id="CHEBI:29033"/>
        <dbReference type="ChEBI" id="CHEBI:57306"/>
        <dbReference type="ChEBI" id="CHEBI:60344"/>
        <dbReference type="EC" id="4.98.1.1"/>
    </reaction>
</comment>
<dbReference type="CDD" id="cd00419">
    <property type="entry name" value="Ferrochelatase_C"/>
    <property type="match status" value="1"/>
</dbReference>
<evidence type="ECO:0000313" key="12">
    <source>
        <dbReference type="Proteomes" id="UP000190061"/>
    </source>
</evidence>
<dbReference type="SUPFAM" id="SSF53800">
    <property type="entry name" value="Chelatase"/>
    <property type="match status" value="1"/>
</dbReference>
<evidence type="ECO:0000256" key="5">
    <source>
        <dbReference type="ARBA" id="ARBA00023133"/>
    </source>
</evidence>
<dbReference type="PANTHER" id="PTHR11108:SF1">
    <property type="entry name" value="FERROCHELATASE, MITOCHONDRIAL"/>
    <property type="match status" value="1"/>
</dbReference>
<evidence type="ECO:0000256" key="8">
    <source>
        <dbReference type="ARBA" id="ARBA00024536"/>
    </source>
</evidence>
<keyword evidence="6 9" id="KW-0456">Lyase</keyword>
<dbReference type="HAMAP" id="MF_00323">
    <property type="entry name" value="Ferrochelatase"/>
    <property type="match status" value="1"/>
</dbReference>
<keyword evidence="12" id="KW-1185">Reference proteome</keyword>
<evidence type="ECO:0000313" key="11">
    <source>
        <dbReference type="EMBL" id="SKA26209.1"/>
    </source>
</evidence>
<keyword evidence="4 9" id="KW-0408">Iron</keyword>
<dbReference type="InterPro" id="IPR001015">
    <property type="entry name" value="Ferrochelatase"/>
</dbReference>
<feature type="binding site" evidence="9">
    <location>
        <position position="194"/>
    </location>
    <ligand>
        <name>Fe(2+)</name>
        <dbReference type="ChEBI" id="CHEBI:29033"/>
    </ligand>
</feature>
<dbReference type="GO" id="GO:0005737">
    <property type="term" value="C:cytoplasm"/>
    <property type="evidence" value="ECO:0007669"/>
    <property type="project" value="UniProtKB-SubCell"/>
</dbReference>
<proteinExistence type="inferred from homology"/>
<dbReference type="STRING" id="1122188.SAMN02745674_02767"/>
<dbReference type="PROSITE" id="PS00534">
    <property type="entry name" value="FERROCHELATASE"/>
    <property type="match status" value="1"/>
</dbReference>
<dbReference type="NCBIfam" id="TIGR00109">
    <property type="entry name" value="hemH"/>
    <property type="match status" value="1"/>
</dbReference>
<dbReference type="AlphaFoldDB" id="A0A1T4SDA2"/>
<comment type="catalytic activity">
    <reaction evidence="8">
        <text>Fe-coproporphyrin III + 2 H(+) = coproporphyrin III + Fe(2+)</text>
        <dbReference type="Rhea" id="RHEA:49572"/>
        <dbReference type="ChEBI" id="CHEBI:15378"/>
        <dbReference type="ChEBI" id="CHEBI:29033"/>
        <dbReference type="ChEBI" id="CHEBI:68438"/>
        <dbReference type="ChEBI" id="CHEBI:131725"/>
        <dbReference type="EC" id="4.99.1.9"/>
    </reaction>
    <physiologicalReaction direction="right-to-left" evidence="8">
        <dbReference type="Rhea" id="RHEA:49574"/>
    </physiologicalReaction>
</comment>
<keyword evidence="5 9" id="KW-0350">Heme biosynthesis</keyword>
<dbReference type="Proteomes" id="UP000190061">
    <property type="component" value="Unassembled WGS sequence"/>
</dbReference>
<evidence type="ECO:0000256" key="10">
    <source>
        <dbReference type="RuleBase" id="RU000607"/>
    </source>
</evidence>
<dbReference type="FunFam" id="3.40.50.1400:FF:000002">
    <property type="entry name" value="Ferrochelatase"/>
    <property type="match status" value="1"/>
</dbReference>
<dbReference type="InterPro" id="IPR033659">
    <property type="entry name" value="Ferrochelatase_N"/>
</dbReference>
<dbReference type="GO" id="GO:0046872">
    <property type="term" value="F:metal ion binding"/>
    <property type="evidence" value="ECO:0007669"/>
    <property type="project" value="UniProtKB-KW"/>
</dbReference>
<dbReference type="Pfam" id="PF00762">
    <property type="entry name" value="Ferrochelatase"/>
    <property type="match status" value="1"/>
</dbReference>
<keyword evidence="7 9" id="KW-0627">Porphyrin biosynthesis</keyword>
<evidence type="ECO:0000256" key="9">
    <source>
        <dbReference type="HAMAP-Rule" id="MF_00323"/>
    </source>
</evidence>
<reference evidence="11 12" key="1">
    <citation type="submission" date="2017-02" db="EMBL/GenBank/DDBJ databases">
        <authorList>
            <person name="Peterson S.W."/>
        </authorList>
    </citation>
    <scope>NUCLEOTIDE SEQUENCE [LARGE SCALE GENOMIC DNA]</scope>
    <source>
        <strain evidence="11 12">DSM 21749</strain>
    </source>
</reference>